<dbReference type="InterPro" id="IPR039261">
    <property type="entry name" value="FNR_nucleotide-bd"/>
</dbReference>
<dbReference type="PANTHER" id="PTHR47354:SF1">
    <property type="entry name" value="CARNITINE MONOOXYGENASE REDUCTASE SUBUNIT"/>
    <property type="match status" value="1"/>
</dbReference>
<protein>
    <submittedName>
        <fullName evidence="10">PDR/VanB family oxidoreductase</fullName>
    </submittedName>
</protein>
<comment type="cofactor">
    <cofactor evidence="1">
        <name>FAD</name>
        <dbReference type="ChEBI" id="CHEBI:57692"/>
    </cofactor>
</comment>
<evidence type="ECO:0000256" key="3">
    <source>
        <dbReference type="ARBA" id="ARBA00022714"/>
    </source>
</evidence>
<dbReference type="SUPFAM" id="SSF52343">
    <property type="entry name" value="Ferredoxin reductase-like, C-terminal NADP-linked domain"/>
    <property type="match status" value="1"/>
</dbReference>
<evidence type="ECO:0000259" key="9">
    <source>
        <dbReference type="PROSITE" id="PS51384"/>
    </source>
</evidence>
<dbReference type="InterPro" id="IPR012675">
    <property type="entry name" value="Beta-grasp_dom_sf"/>
</dbReference>
<name>A0ABP8CJH0_9ACTN</name>
<sequence>MEENEHDLLVRSMTWEADGVLSVVLTHPDGAPLPPWEPGAHLELDLGKWIRQYSLCGKPGDTETYRIGILYQPDGRGGSAYVHEELRPGQTVRTRGPRNRFPLVDAPRYLFLAGGIGITPLLPMLAQASAQNIPWHLTYGGRTQATMAFLPELAPYGDAVTIVPADTAGLPDLDSLLNTPTPDTAVYCCGPEPLLTAVENLCTTWPDGSLHTERFAAAPRDKSQDGDDTAFEVECARSALTVNVSATESIVDALERSGISVPTACGEGICGTCETPVLAGTPDHRDDLLTDTEQASNRTMMPCVSRSLSNRLVLDL</sequence>
<dbReference type="PROSITE" id="PS51085">
    <property type="entry name" value="2FE2S_FER_2"/>
    <property type="match status" value="1"/>
</dbReference>
<dbReference type="Gene3D" id="2.40.30.10">
    <property type="entry name" value="Translation factors"/>
    <property type="match status" value="1"/>
</dbReference>
<evidence type="ECO:0000256" key="2">
    <source>
        <dbReference type="ARBA" id="ARBA00022630"/>
    </source>
</evidence>
<keyword evidence="3" id="KW-0001">2Fe-2S</keyword>
<keyword evidence="7" id="KW-0411">Iron-sulfur</keyword>
<dbReference type="PROSITE" id="PS00197">
    <property type="entry name" value="2FE2S_FER_1"/>
    <property type="match status" value="1"/>
</dbReference>
<feature type="domain" description="FAD-binding FR-type" evidence="9">
    <location>
        <begin position="3"/>
        <end position="104"/>
    </location>
</feature>
<dbReference type="InterPro" id="IPR050415">
    <property type="entry name" value="MRET"/>
</dbReference>
<evidence type="ECO:0000256" key="5">
    <source>
        <dbReference type="ARBA" id="ARBA00023002"/>
    </source>
</evidence>
<dbReference type="Pfam" id="PF00111">
    <property type="entry name" value="Fer2"/>
    <property type="match status" value="1"/>
</dbReference>
<dbReference type="InterPro" id="IPR017938">
    <property type="entry name" value="Riboflavin_synthase-like_b-brl"/>
</dbReference>
<keyword evidence="6" id="KW-0408">Iron</keyword>
<dbReference type="PANTHER" id="PTHR47354">
    <property type="entry name" value="NADH OXIDOREDUCTASE HCR"/>
    <property type="match status" value="1"/>
</dbReference>
<evidence type="ECO:0000256" key="1">
    <source>
        <dbReference type="ARBA" id="ARBA00001974"/>
    </source>
</evidence>
<dbReference type="InterPro" id="IPR036010">
    <property type="entry name" value="2Fe-2S_ferredoxin-like_sf"/>
</dbReference>
<dbReference type="CDD" id="cd06185">
    <property type="entry name" value="PDR_like"/>
    <property type="match status" value="1"/>
</dbReference>
<organism evidence="10 11">
    <name type="scientific">Actinomadura meridiana</name>
    <dbReference type="NCBI Taxonomy" id="559626"/>
    <lineage>
        <taxon>Bacteria</taxon>
        <taxon>Bacillati</taxon>
        <taxon>Actinomycetota</taxon>
        <taxon>Actinomycetes</taxon>
        <taxon>Streptosporangiales</taxon>
        <taxon>Thermomonosporaceae</taxon>
        <taxon>Actinomadura</taxon>
    </lineage>
</organism>
<dbReference type="InterPro" id="IPR006058">
    <property type="entry name" value="2Fe2S_fd_BS"/>
</dbReference>
<dbReference type="RefSeq" id="WP_344904452.1">
    <property type="nucleotide sequence ID" value="NZ_BAABAS010000021.1"/>
</dbReference>
<evidence type="ECO:0000256" key="4">
    <source>
        <dbReference type="ARBA" id="ARBA00022723"/>
    </source>
</evidence>
<reference evidence="11" key="1">
    <citation type="journal article" date="2019" name="Int. J. Syst. Evol. Microbiol.">
        <title>The Global Catalogue of Microorganisms (GCM) 10K type strain sequencing project: providing services to taxonomists for standard genome sequencing and annotation.</title>
        <authorList>
            <consortium name="The Broad Institute Genomics Platform"/>
            <consortium name="The Broad Institute Genome Sequencing Center for Infectious Disease"/>
            <person name="Wu L."/>
            <person name="Ma J."/>
        </authorList>
    </citation>
    <scope>NUCLEOTIDE SEQUENCE [LARGE SCALE GENOMIC DNA]</scope>
    <source>
        <strain evidence="11">JCM 17440</strain>
    </source>
</reference>
<dbReference type="CDD" id="cd00207">
    <property type="entry name" value="fer2"/>
    <property type="match status" value="1"/>
</dbReference>
<dbReference type="EMBL" id="BAABAS010000021">
    <property type="protein sequence ID" value="GAA4240066.1"/>
    <property type="molecule type" value="Genomic_DNA"/>
</dbReference>
<dbReference type="InterPro" id="IPR001041">
    <property type="entry name" value="2Fe-2S_ferredoxin-type"/>
</dbReference>
<dbReference type="Gene3D" id="3.40.50.80">
    <property type="entry name" value="Nucleotide-binding domain of ferredoxin-NADP reductase (FNR) module"/>
    <property type="match status" value="1"/>
</dbReference>
<keyword evidence="2" id="KW-0285">Flavoprotein</keyword>
<keyword evidence="11" id="KW-1185">Reference proteome</keyword>
<evidence type="ECO:0000256" key="7">
    <source>
        <dbReference type="ARBA" id="ARBA00023014"/>
    </source>
</evidence>
<gene>
    <name evidence="10" type="ORF">GCM10022254_63410</name>
</gene>
<dbReference type="PROSITE" id="PS51384">
    <property type="entry name" value="FAD_FR"/>
    <property type="match status" value="1"/>
</dbReference>
<proteinExistence type="predicted"/>
<evidence type="ECO:0000259" key="8">
    <source>
        <dbReference type="PROSITE" id="PS51085"/>
    </source>
</evidence>
<feature type="domain" description="2Fe-2S ferredoxin-type" evidence="8">
    <location>
        <begin position="227"/>
        <end position="316"/>
    </location>
</feature>
<evidence type="ECO:0000313" key="10">
    <source>
        <dbReference type="EMBL" id="GAA4240066.1"/>
    </source>
</evidence>
<accession>A0ABP8CJH0</accession>
<dbReference type="PRINTS" id="PR00409">
    <property type="entry name" value="PHDIOXRDTASE"/>
</dbReference>
<dbReference type="Proteomes" id="UP001501710">
    <property type="component" value="Unassembled WGS sequence"/>
</dbReference>
<dbReference type="SUPFAM" id="SSF63380">
    <property type="entry name" value="Riboflavin synthase domain-like"/>
    <property type="match status" value="1"/>
</dbReference>
<keyword evidence="5" id="KW-0560">Oxidoreductase</keyword>
<dbReference type="InterPro" id="IPR017927">
    <property type="entry name" value="FAD-bd_FR_type"/>
</dbReference>
<evidence type="ECO:0000256" key="6">
    <source>
        <dbReference type="ARBA" id="ARBA00023004"/>
    </source>
</evidence>
<evidence type="ECO:0000313" key="11">
    <source>
        <dbReference type="Proteomes" id="UP001501710"/>
    </source>
</evidence>
<dbReference type="SUPFAM" id="SSF54292">
    <property type="entry name" value="2Fe-2S ferredoxin-like"/>
    <property type="match status" value="1"/>
</dbReference>
<dbReference type="Gene3D" id="3.10.20.30">
    <property type="match status" value="1"/>
</dbReference>
<comment type="caution">
    <text evidence="10">The sequence shown here is derived from an EMBL/GenBank/DDBJ whole genome shotgun (WGS) entry which is preliminary data.</text>
</comment>
<keyword evidence="4" id="KW-0479">Metal-binding</keyword>